<sequence length="77" mass="9164">MNGKANNFYKHLFNLCLIITCFLIFYKFFSLKEEEKFMNLKELNDLIERFGDVQLLEIKEELQKMGYACKIAGDKND</sequence>
<name>A0A0M1VU82_FUSVC</name>
<gene>
    <name evidence="2" type="ORF">FSCG_00715</name>
</gene>
<feature type="transmembrane region" description="Helical" evidence="1">
    <location>
        <begin position="12"/>
        <end position="29"/>
    </location>
</feature>
<evidence type="ECO:0000313" key="3">
    <source>
        <dbReference type="Proteomes" id="UP000004925"/>
    </source>
</evidence>
<reference evidence="2 3" key="1">
    <citation type="submission" date="2011-10" db="EMBL/GenBank/DDBJ databases">
        <title>The Genome Sequence of Fusobacterium sp. 4_1_13.</title>
        <authorList>
            <consortium name="The Broad Institute Genome Sequencing Platform"/>
            <person name="Earl A."/>
            <person name="Ward D."/>
            <person name="Feldgarden M."/>
            <person name="Gevers D."/>
            <person name="Strauss J."/>
            <person name="Ambrose C."/>
            <person name="Allen-Vercoe E."/>
            <person name="Young S.K."/>
            <person name="Zeng Q."/>
            <person name="Gargeya S."/>
            <person name="Fitzgerald M."/>
            <person name="Haas B."/>
            <person name="Abouelleil A."/>
            <person name="Alvarado L."/>
            <person name="Arachchi H.M."/>
            <person name="Berlin A."/>
            <person name="Brown A."/>
            <person name="Chapman S.B."/>
            <person name="Chen Z."/>
            <person name="Dunbar C."/>
            <person name="Freedman E."/>
            <person name="Gearin G."/>
            <person name="Goldberg J."/>
            <person name="Griggs A."/>
            <person name="Gujja S."/>
            <person name="Heiman D."/>
            <person name="Howarth C."/>
            <person name="Larson L."/>
            <person name="Lui A."/>
            <person name="MacDonald P.J."/>
            <person name="Montmayeur A."/>
            <person name="Murphy C."/>
            <person name="Neiman D."/>
            <person name="Pearson M."/>
            <person name="Priest M."/>
            <person name="Roberts A."/>
            <person name="Saif S."/>
            <person name="Shea T."/>
            <person name="Shenoy N."/>
            <person name="Sisk P."/>
            <person name="Stolte C."/>
            <person name="Sykes S."/>
            <person name="Wortman J."/>
            <person name="Nusbaum C."/>
            <person name="Birren B."/>
        </authorList>
    </citation>
    <scope>NUCLEOTIDE SEQUENCE [LARGE SCALE GENOMIC DNA]</scope>
    <source>
        <strain evidence="2 3">4_1_13</strain>
    </source>
</reference>
<evidence type="ECO:0000313" key="2">
    <source>
        <dbReference type="EMBL" id="EEO40002.1"/>
    </source>
</evidence>
<dbReference type="Proteomes" id="UP000004925">
    <property type="component" value="Unassembled WGS sequence"/>
</dbReference>
<dbReference type="AlphaFoldDB" id="A0A0M1VU82"/>
<keyword evidence="1" id="KW-0472">Membrane</keyword>
<dbReference type="HOGENOM" id="CLU_2632957_0_0_0"/>
<dbReference type="EMBL" id="ACDE02000019">
    <property type="protein sequence ID" value="EEO40002.1"/>
    <property type="molecule type" value="Genomic_DNA"/>
</dbReference>
<evidence type="ECO:0000256" key="1">
    <source>
        <dbReference type="SAM" id="Phobius"/>
    </source>
</evidence>
<proteinExistence type="predicted"/>
<keyword evidence="1" id="KW-0812">Transmembrane</keyword>
<organism evidence="2 3">
    <name type="scientific">Fusobacterium vincentii 4_1_13</name>
    <dbReference type="NCBI Taxonomy" id="469606"/>
    <lineage>
        <taxon>Bacteria</taxon>
        <taxon>Fusobacteriati</taxon>
        <taxon>Fusobacteriota</taxon>
        <taxon>Fusobacteriia</taxon>
        <taxon>Fusobacteriales</taxon>
        <taxon>Fusobacteriaceae</taxon>
        <taxon>Fusobacterium</taxon>
    </lineage>
</organism>
<comment type="caution">
    <text evidence="2">The sequence shown here is derived from an EMBL/GenBank/DDBJ whole genome shotgun (WGS) entry which is preliminary data.</text>
</comment>
<accession>A0A0M1VU82</accession>
<keyword evidence="1" id="KW-1133">Transmembrane helix</keyword>
<protein>
    <submittedName>
        <fullName evidence="2">Uncharacterized protein</fullName>
    </submittedName>
</protein>